<dbReference type="InterPro" id="IPR027417">
    <property type="entry name" value="P-loop_NTPase"/>
</dbReference>
<dbReference type="Pfam" id="PF14492">
    <property type="entry name" value="EFG_III"/>
    <property type="match status" value="1"/>
</dbReference>
<dbReference type="Proteomes" id="UP000789508">
    <property type="component" value="Unassembled WGS sequence"/>
</dbReference>
<evidence type="ECO:0000313" key="6">
    <source>
        <dbReference type="EMBL" id="CAG8437300.1"/>
    </source>
</evidence>
<dbReference type="InterPro" id="IPR009000">
    <property type="entry name" value="Transl_B-barrel_sf"/>
</dbReference>
<evidence type="ECO:0000256" key="2">
    <source>
        <dbReference type="ARBA" id="ARBA00022917"/>
    </source>
</evidence>
<dbReference type="InterPro" id="IPR020568">
    <property type="entry name" value="Ribosomal_Su5_D2-typ_SF"/>
</dbReference>
<dbReference type="InterPro" id="IPR035649">
    <property type="entry name" value="EFG_V"/>
</dbReference>
<feature type="domain" description="Elongation factor EFG" evidence="4">
    <location>
        <begin position="376"/>
        <end position="463"/>
    </location>
</feature>
<evidence type="ECO:0000259" key="5">
    <source>
        <dbReference type="SMART" id="SM00889"/>
    </source>
</evidence>
<dbReference type="CDD" id="cd03713">
    <property type="entry name" value="EFG_mtEFG_C"/>
    <property type="match status" value="1"/>
</dbReference>
<dbReference type="GO" id="GO:0006412">
    <property type="term" value="P:translation"/>
    <property type="evidence" value="ECO:0007669"/>
    <property type="project" value="UniProtKB-KW"/>
</dbReference>
<dbReference type="SUPFAM" id="SSF54211">
    <property type="entry name" value="Ribosomal protein S5 domain 2-like"/>
    <property type="match status" value="1"/>
</dbReference>
<dbReference type="SUPFAM" id="SSF52540">
    <property type="entry name" value="P-loop containing nucleoside triphosphate hydrolases"/>
    <property type="match status" value="1"/>
</dbReference>
<reference evidence="6" key="1">
    <citation type="submission" date="2021-06" db="EMBL/GenBank/DDBJ databases">
        <authorList>
            <person name="Kallberg Y."/>
            <person name="Tangrot J."/>
            <person name="Rosling A."/>
        </authorList>
    </citation>
    <scope>NUCLEOTIDE SEQUENCE</scope>
    <source>
        <strain evidence="6">FL130A</strain>
    </source>
</reference>
<evidence type="ECO:0000313" key="7">
    <source>
        <dbReference type="Proteomes" id="UP000789508"/>
    </source>
</evidence>
<dbReference type="InterPro" id="IPR041095">
    <property type="entry name" value="EFG_II"/>
</dbReference>
<accession>A0A9N8YP49</accession>
<dbReference type="SUPFAM" id="SSF50447">
    <property type="entry name" value="Translation proteins"/>
    <property type="match status" value="1"/>
</dbReference>
<dbReference type="EMBL" id="CAJVPS010000001">
    <property type="protein sequence ID" value="CAG8437300.1"/>
    <property type="molecule type" value="Genomic_DNA"/>
</dbReference>
<evidence type="ECO:0000256" key="3">
    <source>
        <dbReference type="ARBA" id="ARBA00023134"/>
    </source>
</evidence>
<organism evidence="6 7">
    <name type="scientific">Ambispora leptoticha</name>
    <dbReference type="NCBI Taxonomy" id="144679"/>
    <lineage>
        <taxon>Eukaryota</taxon>
        <taxon>Fungi</taxon>
        <taxon>Fungi incertae sedis</taxon>
        <taxon>Mucoromycota</taxon>
        <taxon>Glomeromycotina</taxon>
        <taxon>Glomeromycetes</taxon>
        <taxon>Archaeosporales</taxon>
        <taxon>Ambisporaceae</taxon>
        <taxon>Ambispora</taxon>
    </lineage>
</organism>
<name>A0A9N8YP49_9GLOM</name>
<dbReference type="SMART" id="SM00838">
    <property type="entry name" value="EFG_C"/>
    <property type="match status" value="1"/>
</dbReference>
<dbReference type="Gene3D" id="2.40.30.10">
    <property type="entry name" value="Translation factors"/>
    <property type="match status" value="1"/>
</dbReference>
<dbReference type="Gene3D" id="3.30.70.870">
    <property type="entry name" value="Elongation Factor G (Translational Gtpase), domain 3"/>
    <property type="match status" value="1"/>
</dbReference>
<dbReference type="SMART" id="SM00889">
    <property type="entry name" value="EFG_IV"/>
    <property type="match status" value="1"/>
</dbReference>
<dbReference type="Gene3D" id="3.30.230.10">
    <property type="match status" value="1"/>
</dbReference>
<dbReference type="GO" id="GO:0032790">
    <property type="term" value="P:ribosome disassembly"/>
    <property type="evidence" value="ECO:0007669"/>
    <property type="project" value="TreeGrafter"/>
</dbReference>
<evidence type="ECO:0000259" key="4">
    <source>
        <dbReference type="SMART" id="SM00838"/>
    </source>
</evidence>
<comment type="caution">
    <text evidence="6">The sequence shown here is derived from an EMBL/GenBank/DDBJ whole genome shotgun (WGS) entry which is preliminary data.</text>
</comment>
<dbReference type="PANTHER" id="PTHR43261:SF1">
    <property type="entry name" value="RIBOSOME-RELEASING FACTOR 2, MITOCHONDRIAL"/>
    <property type="match status" value="1"/>
</dbReference>
<dbReference type="Pfam" id="PF00679">
    <property type="entry name" value="EFG_C"/>
    <property type="match status" value="1"/>
</dbReference>
<dbReference type="Gene3D" id="3.40.50.300">
    <property type="entry name" value="P-loop containing nucleotide triphosphate hydrolases"/>
    <property type="match status" value="1"/>
</dbReference>
<dbReference type="Pfam" id="PF03764">
    <property type="entry name" value="EFG_IV"/>
    <property type="match status" value="1"/>
</dbReference>
<keyword evidence="2" id="KW-0648">Protein biosynthesis</keyword>
<dbReference type="InterPro" id="IPR035647">
    <property type="entry name" value="EFG_III/V"/>
</dbReference>
<keyword evidence="3" id="KW-0342">GTP-binding</keyword>
<dbReference type="AlphaFoldDB" id="A0A9N8YP49"/>
<keyword evidence="1" id="KW-0547">Nucleotide-binding</keyword>
<keyword evidence="7" id="KW-1185">Reference proteome</keyword>
<dbReference type="InterPro" id="IPR000640">
    <property type="entry name" value="EFG_V-like"/>
</dbReference>
<protein>
    <submittedName>
        <fullName evidence="6">6936_t:CDS:1</fullName>
    </submittedName>
</protein>
<dbReference type="InterPro" id="IPR005517">
    <property type="entry name" value="Transl_elong_EFG/EF2_IV"/>
</dbReference>
<dbReference type="FunFam" id="3.30.70.240:FF:000001">
    <property type="entry name" value="Elongation factor G"/>
    <property type="match status" value="1"/>
</dbReference>
<gene>
    <name evidence="6" type="ORF">ALEPTO_LOCUS7</name>
</gene>
<dbReference type="SUPFAM" id="SSF54980">
    <property type="entry name" value="EF-G C-terminal domain-like"/>
    <property type="match status" value="2"/>
</dbReference>
<feature type="domain" description="Translation elongation factor EFG/EF2" evidence="5">
    <location>
        <begin position="266"/>
        <end position="368"/>
    </location>
</feature>
<sequence>MDNADNEEKFDECLASVRERLNALPLPVQFPIGVGKDLKGVVDVIEQKAYYFQAGDKDENYQIKEIPQSLLEKTKNYRQYLIEKIVEFDENLAMKYLEVQDLQVEEIRKLLRQATLSGSFFPLFCGSAYRNVGVKMVLDGVVDYLPSPLEVSEIPVFSPQSKKQEGIINCGSPEEIKEVGAGDIAAAVGLENTVTGDTLCGEDKILLLEAIDFPETVISQAIEPKTNEDKDKLRNGLEKLKVQDPKILVEKLRSEYEVNIETKQQKVAYRETITKELKDVEAWYKKKTGGSGHDARIGISFKPNKGGGFKFVDAKKGQEMSDKDAEEVKEGLEEAMSSGLLLGYPLPGDFKQAAILAFRGDGVEEKAKRAKELGVVLLEPIMQVEVSTPNDYYGNVLGDLNRRRGEVEKEEEIGQTKELHAKVPLAEMFGYSTQLRSLTQGRASYSMHFSHYQELPASVFQKIMKEEKLN</sequence>
<dbReference type="GO" id="GO:0005525">
    <property type="term" value="F:GTP binding"/>
    <property type="evidence" value="ECO:0007669"/>
    <property type="project" value="UniProtKB-KW"/>
</dbReference>
<dbReference type="Gene3D" id="3.30.70.240">
    <property type="match status" value="1"/>
</dbReference>
<dbReference type="PANTHER" id="PTHR43261">
    <property type="entry name" value="TRANSLATION ELONGATION FACTOR G-RELATED"/>
    <property type="match status" value="1"/>
</dbReference>
<proteinExistence type="predicted"/>
<dbReference type="OrthoDB" id="198619at2759"/>
<dbReference type="InterPro" id="IPR014721">
    <property type="entry name" value="Ribsml_uS5_D2-typ_fold_subgr"/>
</dbReference>
<evidence type="ECO:0000256" key="1">
    <source>
        <dbReference type="ARBA" id="ARBA00022741"/>
    </source>
</evidence>